<dbReference type="AlphaFoldDB" id="A0A8S3UVR9"/>
<evidence type="ECO:0000313" key="2">
    <source>
        <dbReference type="EMBL" id="CAG2250200.1"/>
    </source>
</evidence>
<accession>A0A8S3UVR9</accession>
<proteinExistence type="predicted"/>
<dbReference type="InterPro" id="IPR007110">
    <property type="entry name" value="Ig-like_dom"/>
</dbReference>
<dbReference type="SMART" id="SM00409">
    <property type="entry name" value="IG"/>
    <property type="match status" value="1"/>
</dbReference>
<dbReference type="PANTHER" id="PTHR45889:SF8">
    <property type="entry name" value="IG-LIKE DOMAIN-CONTAINING PROTEIN"/>
    <property type="match status" value="1"/>
</dbReference>
<dbReference type="EMBL" id="CAJPWZ010003045">
    <property type="protein sequence ID" value="CAG2250200.1"/>
    <property type="molecule type" value="Genomic_DNA"/>
</dbReference>
<gene>
    <name evidence="2" type="ORF">MEDL_61946</name>
</gene>
<dbReference type="Pfam" id="PF13927">
    <property type="entry name" value="Ig_3"/>
    <property type="match status" value="1"/>
</dbReference>
<dbReference type="Proteomes" id="UP000683360">
    <property type="component" value="Unassembled WGS sequence"/>
</dbReference>
<dbReference type="InterPro" id="IPR036179">
    <property type="entry name" value="Ig-like_dom_sf"/>
</dbReference>
<organism evidence="2 3">
    <name type="scientific">Mytilus edulis</name>
    <name type="common">Blue mussel</name>
    <dbReference type="NCBI Taxonomy" id="6550"/>
    <lineage>
        <taxon>Eukaryota</taxon>
        <taxon>Metazoa</taxon>
        <taxon>Spiralia</taxon>
        <taxon>Lophotrochozoa</taxon>
        <taxon>Mollusca</taxon>
        <taxon>Bivalvia</taxon>
        <taxon>Autobranchia</taxon>
        <taxon>Pteriomorphia</taxon>
        <taxon>Mytilida</taxon>
        <taxon>Mytiloidea</taxon>
        <taxon>Mytilidae</taxon>
        <taxon>Mytilinae</taxon>
        <taxon>Mytilus</taxon>
    </lineage>
</organism>
<dbReference type="CDD" id="cd00096">
    <property type="entry name" value="Ig"/>
    <property type="match status" value="1"/>
</dbReference>
<feature type="domain" description="Ig-like" evidence="1">
    <location>
        <begin position="155"/>
        <end position="222"/>
    </location>
</feature>
<evidence type="ECO:0000259" key="1">
    <source>
        <dbReference type="PROSITE" id="PS50835"/>
    </source>
</evidence>
<dbReference type="PROSITE" id="PS50835">
    <property type="entry name" value="IG_LIKE"/>
    <property type="match status" value="1"/>
</dbReference>
<comment type="caution">
    <text evidence="2">The sequence shown here is derived from an EMBL/GenBank/DDBJ whole genome shotgun (WGS) entry which is preliminary data.</text>
</comment>
<dbReference type="InterPro" id="IPR003598">
    <property type="entry name" value="Ig_sub2"/>
</dbReference>
<dbReference type="InterPro" id="IPR003599">
    <property type="entry name" value="Ig_sub"/>
</dbReference>
<dbReference type="SUPFAM" id="SSF48726">
    <property type="entry name" value="Immunoglobulin"/>
    <property type="match status" value="1"/>
</dbReference>
<evidence type="ECO:0000313" key="3">
    <source>
        <dbReference type="Proteomes" id="UP000683360"/>
    </source>
</evidence>
<dbReference type="Gene3D" id="2.60.40.10">
    <property type="entry name" value="Immunoglobulins"/>
    <property type="match status" value="2"/>
</dbReference>
<protein>
    <recommendedName>
        <fullName evidence="1">Ig-like domain-containing protein</fullName>
    </recommendedName>
</protein>
<name>A0A8S3UVR9_MYTED</name>
<dbReference type="PANTHER" id="PTHR45889">
    <property type="entry name" value="IG-LIKE DOMAIN-CONTAINING PROTEIN"/>
    <property type="match status" value="1"/>
</dbReference>
<dbReference type="SMART" id="SM00408">
    <property type="entry name" value="IGc2"/>
    <property type="match status" value="1"/>
</dbReference>
<dbReference type="InterPro" id="IPR013783">
    <property type="entry name" value="Ig-like_fold"/>
</dbReference>
<keyword evidence="3" id="KW-1185">Reference proteome</keyword>
<reference evidence="2" key="1">
    <citation type="submission" date="2021-03" db="EMBL/GenBank/DDBJ databases">
        <authorList>
            <person name="Bekaert M."/>
        </authorList>
    </citation>
    <scope>NUCLEOTIDE SEQUENCE</scope>
</reference>
<dbReference type="OrthoDB" id="10012075at2759"/>
<sequence>MNWTLAATVSINQNITGLHGNTDTFLTCSFFLEKGDDIVSAQIIAKNITEDFDEKNLIAIFKPEKAARLLPAGTYLSSRVTLTNITNTSTNATLTFHVLKFTDEKDYMCKLFYNDMFAVLKIRESEATRISVKVQVRDVNIKNEPNQKQYDQKTDNITLTCKASGNPEPSYVWYKEDNKSSILSTTDLYVIEDVIRNNSGVYICQAYNIINNIRYNHSTSVEIDIVDKLPSESVSSKISSEKVESRCDCNTIKQDYIPVASNNTNTKESGDASNGLSENKISYRNKYVDNLFRKSESE</sequence>